<dbReference type="Pfam" id="PF02518">
    <property type="entry name" value="HATPase_c"/>
    <property type="match status" value="1"/>
</dbReference>
<sequence length="464" mass="49646">MRASPEPNTLFRPAALTAAAEVVIPEIFRSRARPHVGRRNRIGVTKVAAAPGRSRRVPDRPRSVGSSPVVSNGEDVAGGRLRRLVHEARPVALQLAVFAGSFLPLGPSIAFPGWEPMGAPKLAVCAVIGVASALAVRMRPRRTWPLFAIALVSWLAVSAWPALCVASYTAAAVFQRTSRLLAYVVVASLSAALPGVVAIAADLPRANWSLESSLGAAALFVGLPLMVGLWSAARRQVVRGLRERAEQLELSQAAKQEQARLQERSRIAREMHDVVAHRVTLMVLHAGAIEVNAQDGEVVREAALIRSTGREALAQLREVLGVLRASQPPAEPVAQPNLEAVQAMVRRSRSAGLDIGIRHEGELSDLPVMVQHTAYRVVQEALTNAHKHAGSARTEVLLRRRDGELLVEVHNAAPRERTAPIPGSGLGLVGLRERVELLGGRFHAAPGFDGGFTVSARIPLDAAD</sequence>
<dbReference type="Pfam" id="PF07730">
    <property type="entry name" value="HisKA_3"/>
    <property type="match status" value="1"/>
</dbReference>
<evidence type="ECO:0000256" key="2">
    <source>
        <dbReference type="ARBA" id="ARBA00012438"/>
    </source>
</evidence>
<keyword evidence="10" id="KW-0812">Transmembrane</keyword>
<keyword evidence="10" id="KW-1133">Transmembrane helix</keyword>
<dbReference type="SUPFAM" id="SSF55874">
    <property type="entry name" value="ATPase domain of HSP90 chaperone/DNA topoisomerase II/histidine kinase"/>
    <property type="match status" value="1"/>
</dbReference>
<proteinExistence type="predicted"/>
<dbReference type="GO" id="GO:0005524">
    <property type="term" value="F:ATP binding"/>
    <property type="evidence" value="ECO:0007669"/>
    <property type="project" value="UniProtKB-KW"/>
</dbReference>
<evidence type="ECO:0000313" key="13">
    <source>
        <dbReference type="EMBL" id="KAA5830645.1"/>
    </source>
</evidence>
<organism evidence="13 14">
    <name type="scientific">Saccharopolyspora hirsuta</name>
    <dbReference type="NCBI Taxonomy" id="1837"/>
    <lineage>
        <taxon>Bacteria</taxon>
        <taxon>Bacillati</taxon>
        <taxon>Actinomycetota</taxon>
        <taxon>Actinomycetes</taxon>
        <taxon>Pseudonocardiales</taxon>
        <taxon>Pseudonocardiaceae</taxon>
        <taxon>Saccharopolyspora</taxon>
    </lineage>
</organism>
<evidence type="ECO:0000256" key="1">
    <source>
        <dbReference type="ARBA" id="ARBA00000085"/>
    </source>
</evidence>
<comment type="catalytic activity">
    <reaction evidence="1">
        <text>ATP + protein L-histidine = ADP + protein N-phospho-L-histidine.</text>
        <dbReference type="EC" id="2.7.13.3"/>
    </reaction>
</comment>
<evidence type="ECO:0000256" key="10">
    <source>
        <dbReference type="SAM" id="Phobius"/>
    </source>
</evidence>
<evidence type="ECO:0000313" key="14">
    <source>
        <dbReference type="Proteomes" id="UP000323946"/>
    </source>
</evidence>
<dbReference type="GO" id="GO:0046983">
    <property type="term" value="F:protein dimerization activity"/>
    <property type="evidence" value="ECO:0007669"/>
    <property type="project" value="InterPro"/>
</dbReference>
<keyword evidence="10" id="KW-0472">Membrane</keyword>
<reference evidence="13 14" key="1">
    <citation type="submission" date="2019-09" db="EMBL/GenBank/DDBJ databases">
        <title>Draft genome sequence of the thermophilic Saccharopolyspora hirsuta VKM Ac-666T.</title>
        <authorList>
            <person name="Lobastova T.G."/>
            <person name="Fokina V."/>
            <person name="Bragin E.Y."/>
            <person name="Shtratnikova V.Y."/>
            <person name="Starodumova I.P."/>
            <person name="Tarlachkov S.V."/>
            <person name="Donova M.V."/>
        </authorList>
    </citation>
    <scope>NUCLEOTIDE SEQUENCE [LARGE SCALE GENOMIC DNA]</scope>
    <source>
        <strain evidence="13 14">VKM Ac-666</strain>
    </source>
</reference>
<dbReference type="EC" id="2.7.13.3" evidence="2"/>
<dbReference type="Proteomes" id="UP000323946">
    <property type="component" value="Unassembled WGS sequence"/>
</dbReference>
<evidence type="ECO:0000256" key="5">
    <source>
        <dbReference type="ARBA" id="ARBA00022741"/>
    </source>
</evidence>
<comment type="caution">
    <text evidence="13">The sequence shown here is derived from an EMBL/GenBank/DDBJ whole genome shotgun (WGS) entry which is preliminary data.</text>
</comment>
<feature type="domain" description="Signal transduction histidine kinase subgroup 3 dimerisation and phosphoacceptor" evidence="12">
    <location>
        <begin position="263"/>
        <end position="326"/>
    </location>
</feature>
<protein>
    <recommendedName>
        <fullName evidence="2">histidine kinase</fullName>
        <ecNumber evidence="2">2.7.13.3</ecNumber>
    </recommendedName>
</protein>
<evidence type="ECO:0000256" key="4">
    <source>
        <dbReference type="ARBA" id="ARBA00022679"/>
    </source>
</evidence>
<dbReference type="PANTHER" id="PTHR24421">
    <property type="entry name" value="NITRATE/NITRITE SENSOR PROTEIN NARX-RELATED"/>
    <property type="match status" value="1"/>
</dbReference>
<dbReference type="InterPro" id="IPR003594">
    <property type="entry name" value="HATPase_dom"/>
</dbReference>
<keyword evidence="14" id="KW-1185">Reference proteome</keyword>
<dbReference type="AlphaFoldDB" id="A0A5M7BWC4"/>
<dbReference type="Gene3D" id="1.20.5.1930">
    <property type="match status" value="1"/>
</dbReference>
<evidence type="ECO:0000256" key="6">
    <source>
        <dbReference type="ARBA" id="ARBA00022777"/>
    </source>
</evidence>
<keyword evidence="4" id="KW-0808">Transferase</keyword>
<keyword evidence="6" id="KW-0418">Kinase</keyword>
<dbReference type="InterPro" id="IPR050482">
    <property type="entry name" value="Sensor_HK_TwoCompSys"/>
</dbReference>
<dbReference type="OrthoDB" id="227596at2"/>
<evidence type="ECO:0000259" key="12">
    <source>
        <dbReference type="Pfam" id="PF07730"/>
    </source>
</evidence>
<evidence type="ECO:0000256" key="8">
    <source>
        <dbReference type="ARBA" id="ARBA00023012"/>
    </source>
</evidence>
<keyword evidence="5" id="KW-0547">Nucleotide-binding</keyword>
<dbReference type="PANTHER" id="PTHR24421:SF10">
    <property type="entry name" value="NITRATE_NITRITE SENSOR PROTEIN NARQ"/>
    <property type="match status" value="1"/>
</dbReference>
<evidence type="ECO:0000256" key="3">
    <source>
        <dbReference type="ARBA" id="ARBA00022553"/>
    </source>
</evidence>
<feature type="domain" description="Histidine kinase/HSP90-like ATPase" evidence="11">
    <location>
        <begin position="372"/>
        <end position="461"/>
    </location>
</feature>
<dbReference type="CDD" id="cd16917">
    <property type="entry name" value="HATPase_UhpB-NarQ-NarX-like"/>
    <property type="match status" value="1"/>
</dbReference>
<gene>
    <name evidence="13" type="ORF">F1721_22600</name>
</gene>
<feature type="transmembrane region" description="Helical" evidence="10">
    <location>
        <begin position="148"/>
        <end position="174"/>
    </location>
</feature>
<dbReference type="GO" id="GO:0000155">
    <property type="term" value="F:phosphorelay sensor kinase activity"/>
    <property type="evidence" value="ECO:0007669"/>
    <property type="project" value="InterPro"/>
</dbReference>
<feature type="transmembrane region" description="Helical" evidence="10">
    <location>
        <begin position="213"/>
        <end position="233"/>
    </location>
</feature>
<dbReference type="GO" id="GO:0016020">
    <property type="term" value="C:membrane"/>
    <property type="evidence" value="ECO:0007669"/>
    <property type="project" value="InterPro"/>
</dbReference>
<feature type="region of interest" description="Disordered" evidence="9">
    <location>
        <begin position="49"/>
        <end position="71"/>
    </location>
</feature>
<dbReference type="InterPro" id="IPR011712">
    <property type="entry name" value="Sig_transdc_His_kin_sub3_dim/P"/>
</dbReference>
<keyword evidence="8" id="KW-0902">Two-component regulatory system</keyword>
<accession>A0A5M7BWC4</accession>
<dbReference type="EMBL" id="VWPH01000010">
    <property type="protein sequence ID" value="KAA5830645.1"/>
    <property type="molecule type" value="Genomic_DNA"/>
</dbReference>
<keyword evidence="3" id="KW-0597">Phosphoprotein</keyword>
<feature type="transmembrane region" description="Helical" evidence="10">
    <location>
        <begin position="91"/>
        <end position="111"/>
    </location>
</feature>
<name>A0A5M7BWC4_SACHI</name>
<evidence type="ECO:0000259" key="11">
    <source>
        <dbReference type="Pfam" id="PF02518"/>
    </source>
</evidence>
<evidence type="ECO:0000256" key="7">
    <source>
        <dbReference type="ARBA" id="ARBA00022840"/>
    </source>
</evidence>
<evidence type="ECO:0000256" key="9">
    <source>
        <dbReference type="SAM" id="MobiDB-lite"/>
    </source>
</evidence>
<keyword evidence="7" id="KW-0067">ATP-binding</keyword>
<feature type="transmembrane region" description="Helical" evidence="10">
    <location>
        <begin position="180"/>
        <end position="201"/>
    </location>
</feature>
<dbReference type="InterPro" id="IPR036890">
    <property type="entry name" value="HATPase_C_sf"/>
</dbReference>
<dbReference type="Gene3D" id="3.30.565.10">
    <property type="entry name" value="Histidine kinase-like ATPase, C-terminal domain"/>
    <property type="match status" value="1"/>
</dbReference>